<dbReference type="Pfam" id="PF12697">
    <property type="entry name" value="Abhydrolase_6"/>
    <property type="match status" value="1"/>
</dbReference>
<gene>
    <name evidence="2" type="ORF">OSB52_23075</name>
</gene>
<dbReference type="InterPro" id="IPR029058">
    <property type="entry name" value="AB_hydrolase_fold"/>
</dbReference>
<name>A0A9X3D928_9ACTN</name>
<keyword evidence="2" id="KW-0378">Hydrolase</keyword>
<dbReference type="Gene3D" id="3.40.50.1820">
    <property type="entry name" value="alpha/beta hydrolase"/>
    <property type="match status" value="1"/>
</dbReference>
<dbReference type="GO" id="GO:0016787">
    <property type="term" value="F:hydrolase activity"/>
    <property type="evidence" value="ECO:0007669"/>
    <property type="project" value="UniProtKB-KW"/>
</dbReference>
<sequence>MSAHHDVHALTLLGHHGGPAIQRHPPQVSDVVDAAERDLDDLGIDRPHLAGNSLGGWIAIELARRGRAASVCAFSPAGFWWDRASHRRPANAIRVSRALTHLLRPAARFAARSASVRRRSLRPVALHGDRLTAAQVLDMIDDSLDCPFMGEYRPDEWAHPLDPLPCPVTLAWAQFARLIPAATYGSTARERLPGATWLPLPDVGHIPMIDDPDLVARTILTVTGGDAAQS</sequence>
<dbReference type="InterPro" id="IPR000073">
    <property type="entry name" value="AB_hydrolase_1"/>
</dbReference>
<evidence type="ECO:0000259" key="1">
    <source>
        <dbReference type="Pfam" id="PF12697"/>
    </source>
</evidence>
<comment type="caution">
    <text evidence="2">The sequence shown here is derived from an EMBL/GenBank/DDBJ whole genome shotgun (WGS) entry which is preliminary data.</text>
</comment>
<evidence type="ECO:0000313" key="3">
    <source>
        <dbReference type="Proteomes" id="UP001143347"/>
    </source>
</evidence>
<keyword evidence="3" id="KW-1185">Reference proteome</keyword>
<dbReference type="Proteomes" id="UP001143347">
    <property type="component" value="Unassembled WGS sequence"/>
</dbReference>
<proteinExistence type="predicted"/>
<dbReference type="AlphaFoldDB" id="A0A9X3D928"/>
<protein>
    <submittedName>
        <fullName evidence="2">Alpha/beta fold hydrolase</fullName>
    </submittedName>
</protein>
<evidence type="ECO:0000313" key="2">
    <source>
        <dbReference type="EMBL" id="MCX2966962.1"/>
    </source>
</evidence>
<accession>A0A9X3D928</accession>
<reference evidence="2" key="1">
    <citation type="submission" date="2022-10" db="EMBL/GenBank/DDBJ databases">
        <title>WGS of marine actinomycetes from Thailand.</title>
        <authorList>
            <person name="Thawai C."/>
        </authorList>
    </citation>
    <scope>NUCLEOTIDE SEQUENCE</scope>
    <source>
        <strain evidence="2">SW21</strain>
    </source>
</reference>
<feature type="domain" description="AB hydrolase-1" evidence="1">
    <location>
        <begin position="3"/>
        <end position="217"/>
    </location>
</feature>
<organism evidence="2 3">
    <name type="scientific">Gordonia aquimaris</name>
    <dbReference type="NCBI Taxonomy" id="2984863"/>
    <lineage>
        <taxon>Bacteria</taxon>
        <taxon>Bacillati</taxon>
        <taxon>Actinomycetota</taxon>
        <taxon>Actinomycetes</taxon>
        <taxon>Mycobacteriales</taxon>
        <taxon>Gordoniaceae</taxon>
        <taxon>Gordonia</taxon>
    </lineage>
</organism>
<dbReference type="SUPFAM" id="SSF53474">
    <property type="entry name" value="alpha/beta-Hydrolases"/>
    <property type="match status" value="1"/>
</dbReference>
<dbReference type="EMBL" id="JAPKFM010000037">
    <property type="protein sequence ID" value="MCX2966962.1"/>
    <property type="molecule type" value="Genomic_DNA"/>
</dbReference>